<feature type="transmembrane region" description="Helical" evidence="7">
    <location>
        <begin position="485"/>
        <end position="507"/>
    </location>
</feature>
<keyword evidence="7" id="KW-0406">Ion transport</keyword>
<dbReference type="InterPro" id="IPR009716">
    <property type="entry name" value="Ferroportin-1"/>
</dbReference>
<evidence type="ECO:0000256" key="3">
    <source>
        <dbReference type="ARBA" id="ARBA00022448"/>
    </source>
</evidence>
<dbReference type="SUPFAM" id="SSF103473">
    <property type="entry name" value="MFS general substrate transporter"/>
    <property type="match status" value="1"/>
</dbReference>
<dbReference type="EMBL" id="JAKKPZ010000022">
    <property type="protein sequence ID" value="KAI1711410.1"/>
    <property type="molecule type" value="Genomic_DNA"/>
</dbReference>
<dbReference type="InterPro" id="IPR036259">
    <property type="entry name" value="MFS_trans_sf"/>
</dbReference>
<dbReference type="GO" id="GO:0016020">
    <property type="term" value="C:membrane"/>
    <property type="evidence" value="ECO:0007669"/>
    <property type="project" value="UniProtKB-SubCell"/>
</dbReference>
<dbReference type="PANTHER" id="PTHR11660">
    <property type="entry name" value="SOLUTE CARRIER FAMILY 40 MEMBER"/>
    <property type="match status" value="1"/>
</dbReference>
<feature type="transmembrane region" description="Helical" evidence="7">
    <location>
        <begin position="113"/>
        <end position="131"/>
    </location>
</feature>
<comment type="caution">
    <text evidence="8">The sequence shown here is derived from an EMBL/GenBank/DDBJ whole genome shotgun (WGS) entry which is preliminary data.</text>
</comment>
<evidence type="ECO:0000256" key="2">
    <source>
        <dbReference type="ARBA" id="ARBA00006279"/>
    </source>
</evidence>
<evidence type="ECO:0000313" key="8">
    <source>
        <dbReference type="EMBL" id="KAI1711410.1"/>
    </source>
</evidence>
<protein>
    <recommendedName>
        <fullName evidence="7">Solute carrier family 40 member</fullName>
    </recommendedName>
</protein>
<comment type="function">
    <text evidence="7">May be involved in iron transport and iron homeostasis.</text>
</comment>
<feature type="transmembrane region" description="Helical" evidence="7">
    <location>
        <begin position="194"/>
        <end position="216"/>
    </location>
</feature>
<dbReference type="PANTHER" id="PTHR11660:SF57">
    <property type="entry name" value="SOLUTE CARRIER FAMILY 40 MEMBER"/>
    <property type="match status" value="1"/>
</dbReference>
<comment type="similarity">
    <text evidence="2 7">Belongs to the ferroportin (FP) (TC 2.A.100) family. SLC40A subfamily.</text>
</comment>
<dbReference type="GO" id="GO:0005381">
    <property type="term" value="F:iron ion transmembrane transporter activity"/>
    <property type="evidence" value="ECO:0007669"/>
    <property type="project" value="UniProtKB-UniRule"/>
</dbReference>
<evidence type="ECO:0000313" key="9">
    <source>
        <dbReference type="Proteomes" id="UP001201812"/>
    </source>
</evidence>
<dbReference type="Pfam" id="PF06963">
    <property type="entry name" value="FPN1"/>
    <property type="match status" value="1"/>
</dbReference>
<name>A0AAD4R5G6_9BILA</name>
<keyword evidence="9" id="KW-1185">Reference proteome</keyword>
<gene>
    <name evidence="8" type="ORF">DdX_10291</name>
</gene>
<comment type="subcellular location">
    <subcellularLocation>
        <location evidence="1 7">Membrane</location>
        <topology evidence="1 7">Multi-pass membrane protein</topology>
    </subcellularLocation>
</comment>
<organism evidence="8 9">
    <name type="scientific">Ditylenchus destructor</name>
    <dbReference type="NCBI Taxonomy" id="166010"/>
    <lineage>
        <taxon>Eukaryota</taxon>
        <taxon>Metazoa</taxon>
        <taxon>Ecdysozoa</taxon>
        <taxon>Nematoda</taxon>
        <taxon>Chromadorea</taxon>
        <taxon>Rhabditida</taxon>
        <taxon>Tylenchina</taxon>
        <taxon>Tylenchomorpha</taxon>
        <taxon>Sphaerularioidea</taxon>
        <taxon>Anguinidae</taxon>
        <taxon>Anguininae</taxon>
        <taxon>Ditylenchus</taxon>
    </lineage>
</organism>
<evidence type="ECO:0000256" key="6">
    <source>
        <dbReference type="ARBA" id="ARBA00023136"/>
    </source>
</evidence>
<evidence type="ECO:0000256" key="7">
    <source>
        <dbReference type="RuleBase" id="RU365065"/>
    </source>
</evidence>
<feature type="transmembrane region" description="Helical" evidence="7">
    <location>
        <begin position="73"/>
        <end position="93"/>
    </location>
</feature>
<dbReference type="Gene3D" id="1.20.1250.20">
    <property type="entry name" value="MFS general substrate transporter like domains"/>
    <property type="match status" value="1"/>
</dbReference>
<sequence>MIGPSKPFFLLYLAYSLSCIGDRLWNFAILLILGRLGGMRLVAITQFAKSLTGIFLTSWVGHWMDHHNRRVSALLTLAISNASIAAIAGLFYVCISVKSKNEEHSAFDVENMAYLMCLVMATLCSAISRCSSLGQRIVYTKDWVVVMTRCAESTSLSSHNSVMFTISHGTSIIAPLVTGFIFTRNGQRMACVILGLWNIVSWILEHQLLSYIYSLVPELAHKRKNSIDLANKSEEKELEFLIDGREAKEKSEHIWTRVWSIYSRQPVFHVSIGYSLLFMTVLSLGGISISYGKSQHVPEDILGLFRSAGSVIGLCGVGAYKFLETKLWRDRKLGLLGLILNNLCLWACVVSVFLPGSPFDLAGYVASINFKSFFDVVNKYVMRVQDTNVSASVFTPTTPAAVLLNQTALSEHHELSPSIVTFFIGILTSRLGLVLTDLSILQIMQESIVENERGTVFGVQSALCQFFSVMKDVLCIIFPDPRSFGVLIFLSMIFRSYSMVNYCVYLYKTRNLKNLTLEPETVQNSSKETAEQE</sequence>
<accession>A0AAD4R5G6</accession>
<evidence type="ECO:0000256" key="1">
    <source>
        <dbReference type="ARBA" id="ARBA00004141"/>
    </source>
</evidence>
<feature type="transmembrane region" description="Helical" evidence="7">
    <location>
        <begin position="335"/>
        <end position="354"/>
    </location>
</feature>
<keyword evidence="5 7" id="KW-1133">Transmembrane helix</keyword>
<evidence type="ECO:0000256" key="5">
    <source>
        <dbReference type="ARBA" id="ARBA00022989"/>
    </source>
</evidence>
<feature type="transmembrane region" description="Helical" evidence="7">
    <location>
        <begin position="301"/>
        <end position="323"/>
    </location>
</feature>
<evidence type="ECO:0000256" key="4">
    <source>
        <dbReference type="ARBA" id="ARBA00022692"/>
    </source>
</evidence>
<reference evidence="8" key="1">
    <citation type="submission" date="2022-01" db="EMBL/GenBank/DDBJ databases">
        <title>Genome Sequence Resource for Two Populations of Ditylenchus destructor, the Migratory Endoparasitic Phytonematode.</title>
        <authorList>
            <person name="Zhang H."/>
            <person name="Lin R."/>
            <person name="Xie B."/>
        </authorList>
    </citation>
    <scope>NUCLEOTIDE SEQUENCE</scope>
    <source>
        <strain evidence="8">BazhouSP</strain>
    </source>
</reference>
<keyword evidence="6 7" id="KW-0472">Membrane</keyword>
<proteinExistence type="inferred from homology"/>
<feature type="transmembrane region" description="Helical" evidence="7">
    <location>
        <begin position="12"/>
        <end position="33"/>
    </location>
</feature>
<keyword evidence="4 7" id="KW-0812">Transmembrane</keyword>
<feature type="transmembrane region" description="Helical" evidence="7">
    <location>
        <begin position="162"/>
        <end position="182"/>
    </location>
</feature>
<feature type="transmembrane region" description="Helical" evidence="7">
    <location>
        <begin position="267"/>
        <end position="289"/>
    </location>
</feature>
<keyword evidence="3 7" id="KW-0813">Transport</keyword>
<dbReference type="AlphaFoldDB" id="A0AAD4R5G6"/>
<feature type="transmembrane region" description="Helical" evidence="7">
    <location>
        <begin position="39"/>
        <end position="61"/>
    </location>
</feature>
<dbReference type="Proteomes" id="UP001201812">
    <property type="component" value="Unassembled WGS sequence"/>
</dbReference>